<proteinExistence type="predicted"/>
<organism evidence="2 3">
    <name type="scientific">Fukomys damarensis</name>
    <name type="common">Damaraland mole rat</name>
    <name type="synonym">Cryptomys damarensis</name>
    <dbReference type="NCBI Taxonomy" id="885580"/>
    <lineage>
        <taxon>Eukaryota</taxon>
        <taxon>Metazoa</taxon>
        <taxon>Chordata</taxon>
        <taxon>Craniata</taxon>
        <taxon>Vertebrata</taxon>
        <taxon>Euteleostomi</taxon>
        <taxon>Mammalia</taxon>
        <taxon>Eutheria</taxon>
        <taxon>Euarchontoglires</taxon>
        <taxon>Glires</taxon>
        <taxon>Rodentia</taxon>
        <taxon>Hystricomorpha</taxon>
        <taxon>Bathyergidae</taxon>
        <taxon>Fukomys</taxon>
    </lineage>
</organism>
<keyword evidence="3" id="KW-1185">Reference proteome</keyword>
<reference evidence="2 3" key="1">
    <citation type="submission" date="2013-11" db="EMBL/GenBank/DDBJ databases">
        <title>The Damaraland mole rat (Fukomys damarensis) genome and evolution of African mole rats.</title>
        <authorList>
            <person name="Gladyshev V.N."/>
            <person name="Fang X."/>
        </authorList>
    </citation>
    <scope>NUCLEOTIDE SEQUENCE [LARGE SCALE GENOMIC DNA]</scope>
    <source>
        <tissue evidence="2">Liver</tissue>
    </source>
</reference>
<dbReference type="Proteomes" id="UP000028990">
    <property type="component" value="Unassembled WGS sequence"/>
</dbReference>
<dbReference type="AlphaFoldDB" id="A0A091DSY0"/>
<evidence type="ECO:0000256" key="1">
    <source>
        <dbReference type="SAM" id="MobiDB-lite"/>
    </source>
</evidence>
<feature type="region of interest" description="Disordered" evidence="1">
    <location>
        <begin position="56"/>
        <end position="116"/>
    </location>
</feature>
<dbReference type="EMBL" id="KN123311">
    <property type="protein sequence ID" value="KFO25911.1"/>
    <property type="molecule type" value="Genomic_DNA"/>
</dbReference>
<accession>A0A091DSY0</accession>
<evidence type="ECO:0000313" key="3">
    <source>
        <dbReference type="Proteomes" id="UP000028990"/>
    </source>
</evidence>
<feature type="region of interest" description="Disordered" evidence="1">
    <location>
        <begin position="130"/>
        <end position="149"/>
    </location>
</feature>
<feature type="compositionally biased region" description="Acidic residues" evidence="1">
    <location>
        <begin position="68"/>
        <end position="98"/>
    </location>
</feature>
<protein>
    <submittedName>
        <fullName evidence="2">Uncharacterized protein</fullName>
    </submittedName>
</protein>
<sequence>MLPGTSKSFEDSRAAYLVTEVDLVILEEEEAGHWALEGLLVGVDPAVFQAEEGEEVEDLLVDPGDLHLEEDENEEEEEEDEKDEKEEEDEKDEEEDDFLVGVDPEAFQVEDGEEQDLQVISVSVSRDDSFCNTRESYSGVQPHSLASAP</sequence>
<gene>
    <name evidence="2" type="ORF">H920_12696</name>
</gene>
<feature type="compositionally biased region" description="Polar residues" evidence="1">
    <location>
        <begin position="130"/>
        <end position="141"/>
    </location>
</feature>
<name>A0A091DSY0_FUKDA</name>
<evidence type="ECO:0000313" key="2">
    <source>
        <dbReference type="EMBL" id="KFO25911.1"/>
    </source>
</evidence>